<dbReference type="PROSITE" id="PS50968">
    <property type="entry name" value="BIOTINYL_LIPOYL"/>
    <property type="match status" value="1"/>
</dbReference>
<dbReference type="Gene3D" id="2.40.50.100">
    <property type="match status" value="1"/>
</dbReference>
<evidence type="ECO:0000256" key="3">
    <source>
        <dbReference type="HAMAP-Rule" id="MF_00272"/>
    </source>
</evidence>
<dbReference type="PANTHER" id="PTHR11715:SF3">
    <property type="entry name" value="GLYCINE CLEAVAGE SYSTEM H PROTEIN-RELATED"/>
    <property type="match status" value="1"/>
</dbReference>
<evidence type="ECO:0000259" key="4">
    <source>
        <dbReference type="PROSITE" id="PS50968"/>
    </source>
</evidence>
<dbReference type="InterPro" id="IPR017453">
    <property type="entry name" value="GCV_H_sub"/>
</dbReference>
<dbReference type="CDD" id="cd06848">
    <property type="entry name" value="GCS_H"/>
    <property type="match status" value="1"/>
</dbReference>
<dbReference type="InterPro" id="IPR000089">
    <property type="entry name" value="Biotin_lipoyl"/>
</dbReference>
<dbReference type="InterPro" id="IPR033753">
    <property type="entry name" value="GCV_H/Fam206"/>
</dbReference>
<feature type="domain" description="Lipoyl-binding" evidence="4">
    <location>
        <begin position="16"/>
        <end position="98"/>
    </location>
</feature>
<name>A0ABX8V1U6_9BACT</name>
<comment type="function">
    <text evidence="3">The glycine cleavage system catalyzes the degradation of glycine. The H protein shuttles the methylamine group of glycine from the P protein to the T protein.</text>
</comment>
<dbReference type="Proteomes" id="UP000826014">
    <property type="component" value="Chromosome"/>
</dbReference>
<dbReference type="EMBL" id="CP075587">
    <property type="protein sequence ID" value="QYF49213.1"/>
    <property type="molecule type" value="Genomic_DNA"/>
</dbReference>
<dbReference type="NCBIfam" id="NF002270">
    <property type="entry name" value="PRK01202.1"/>
    <property type="match status" value="1"/>
</dbReference>
<dbReference type="NCBIfam" id="TIGR00527">
    <property type="entry name" value="gcvH"/>
    <property type="match status" value="1"/>
</dbReference>
<dbReference type="RefSeq" id="WP_215217289.1">
    <property type="nucleotide sequence ID" value="NZ_CP075587.1"/>
</dbReference>
<evidence type="ECO:0000313" key="5">
    <source>
        <dbReference type="EMBL" id="QYF49213.1"/>
    </source>
</evidence>
<feature type="modified residue" description="N6-lipoyllysine" evidence="3">
    <location>
        <position position="57"/>
    </location>
</feature>
<proteinExistence type="inferred from homology"/>
<dbReference type="PANTHER" id="PTHR11715">
    <property type="entry name" value="GLYCINE CLEAVAGE SYSTEM H PROTEIN"/>
    <property type="match status" value="1"/>
</dbReference>
<dbReference type="InterPro" id="IPR003016">
    <property type="entry name" value="2-oxoA_DH_lipoyl-BS"/>
</dbReference>
<comment type="subunit">
    <text evidence="3">The glycine cleavage system is composed of four proteins: P, T, L and H.</text>
</comment>
<dbReference type="InterPro" id="IPR002930">
    <property type="entry name" value="GCV_H"/>
</dbReference>
<organism evidence="5 6">
    <name type="scientific">Candidatus Rhabdochlamydia oedothoracis</name>
    <dbReference type="NCBI Taxonomy" id="2720720"/>
    <lineage>
        <taxon>Bacteria</taxon>
        <taxon>Pseudomonadati</taxon>
        <taxon>Chlamydiota</taxon>
        <taxon>Chlamydiia</taxon>
        <taxon>Parachlamydiales</taxon>
        <taxon>Candidatus Rhabdochlamydiaceae</taxon>
        <taxon>Candidatus Rhabdochlamydia</taxon>
    </lineage>
</organism>
<evidence type="ECO:0000256" key="1">
    <source>
        <dbReference type="ARBA" id="ARBA00009249"/>
    </source>
</evidence>
<reference evidence="5 6" key="1">
    <citation type="journal article" date="2022" name="bioRxiv">
        <title>Ecology and evolution of chlamydial symbionts of arthropods.</title>
        <authorList>
            <person name="Halter T."/>
            <person name="Koestlbacher S."/>
            <person name="Collingro A."/>
            <person name="Sixt B.S."/>
            <person name="Toenshoff E.R."/>
            <person name="Hendrickx F."/>
            <person name="Kostanjsek R."/>
            <person name="Horn M."/>
        </authorList>
    </citation>
    <scope>NUCLEOTIDE SEQUENCE [LARGE SCALE GENOMIC DNA]</scope>
    <source>
        <strain evidence="5">W744xW776</strain>
    </source>
</reference>
<keyword evidence="6" id="KW-1185">Reference proteome</keyword>
<gene>
    <name evidence="3" type="primary">gcvH</name>
    <name evidence="5" type="ORF">RHABOEDO_001508</name>
</gene>
<dbReference type="PROSITE" id="PS00189">
    <property type="entry name" value="LIPOYL"/>
    <property type="match status" value="1"/>
</dbReference>
<dbReference type="InterPro" id="IPR011053">
    <property type="entry name" value="Single_hybrid_motif"/>
</dbReference>
<accession>A0ABX8V1U6</accession>
<protein>
    <recommendedName>
        <fullName evidence="3">Glycine cleavage system H protein</fullName>
    </recommendedName>
</protein>
<comment type="cofactor">
    <cofactor evidence="3">
        <name>(R)-lipoate</name>
        <dbReference type="ChEBI" id="CHEBI:83088"/>
    </cofactor>
    <text evidence="3">Binds 1 lipoyl cofactor covalently.</text>
</comment>
<dbReference type="Pfam" id="PF01597">
    <property type="entry name" value="GCV_H"/>
    <property type="match status" value="1"/>
</dbReference>
<dbReference type="SUPFAM" id="SSF51230">
    <property type="entry name" value="Single hybrid motif"/>
    <property type="match status" value="1"/>
</dbReference>
<dbReference type="HAMAP" id="MF_00272">
    <property type="entry name" value="GcvH"/>
    <property type="match status" value="1"/>
</dbReference>
<evidence type="ECO:0000313" key="6">
    <source>
        <dbReference type="Proteomes" id="UP000826014"/>
    </source>
</evidence>
<keyword evidence="2 3" id="KW-0450">Lipoyl</keyword>
<comment type="similarity">
    <text evidence="1 3">Belongs to the GcvH family.</text>
</comment>
<evidence type="ECO:0000256" key="2">
    <source>
        <dbReference type="ARBA" id="ARBA00022823"/>
    </source>
</evidence>
<sequence>MKFTESHEWIRMEDEVGTVGITHFAQKEMGEIVYVELPSIGKLVKAGQEIAVLESTKAAADIYSPVSGEVLEINEKLQELSQGVNQAAETDGWLFKVKITDKKELERLLSEEQYKEFIQ</sequence>